<comment type="caution">
    <text evidence="2">The sequence shown here is derived from an EMBL/GenBank/DDBJ whole genome shotgun (WGS) entry which is preliminary data.</text>
</comment>
<feature type="compositionally biased region" description="Basic and acidic residues" evidence="1">
    <location>
        <begin position="36"/>
        <end position="59"/>
    </location>
</feature>
<feature type="region of interest" description="Disordered" evidence="1">
    <location>
        <begin position="119"/>
        <end position="138"/>
    </location>
</feature>
<feature type="region of interest" description="Disordered" evidence="1">
    <location>
        <begin position="36"/>
        <end position="90"/>
    </location>
</feature>
<protein>
    <submittedName>
        <fullName evidence="2">Uncharacterized protein</fullName>
    </submittedName>
</protein>
<keyword evidence="3" id="KW-1185">Reference proteome</keyword>
<evidence type="ECO:0000313" key="2">
    <source>
        <dbReference type="EMBL" id="KAK1617094.1"/>
    </source>
</evidence>
<gene>
    <name evidence="2" type="ORF">QYE76_022611</name>
</gene>
<name>A0AAD8RBT8_LOLMU</name>
<organism evidence="2 3">
    <name type="scientific">Lolium multiflorum</name>
    <name type="common">Italian ryegrass</name>
    <name type="synonym">Lolium perenne subsp. multiflorum</name>
    <dbReference type="NCBI Taxonomy" id="4521"/>
    <lineage>
        <taxon>Eukaryota</taxon>
        <taxon>Viridiplantae</taxon>
        <taxon>Streptophyta</taxon>
        <taxon>Embryophyta</taxon>
        <taxon>Tracheophyta</taxon>
        <taxon>Spermatophyta</taxon>
        <taxon>Magnoliopsida</taxon>
        <taxon>Liliopsida</taxon>
        <taxon>Poales</taxon>
        <taxon>Poaceae</taxon>
        <taxon>BOP clade</taxon>
        <taxon>Pooideae</taxon>
        <taxon>Poodae</taxon>
        <taxon>Poeae</taxon>
        <taxon>Poeae Chloroplast Group 2 (Poeae type)</taxon>
        <taxon>Loliodinae</taxon>
        <taxon>Loliinae</taxon>
        <taxon>Lolium</taxon>
    </lineage>
</organism>
<dbReference type="AlphaFoldDB" id="A0AAD8RBT8"/>
<evidence type="ECO:0000313" key="3">
    <source>
        <dbReference type="Proteomes" id="UP001231189"/>
    </source>
</evidence>
<accession>A0AAD8RBT8</accession>
<dbReference type="Proteomes" id="UP001231189">
    <property type="component" value="Unassembled WGS sequence"/>
</dbReference>
<sequence length="153" mass="16409">MELARLGDTSTTAYENLAGLFRENLVVMAPFEKTRDGIGLEDRPARSAKDGKPKNDNSSRENSGSLSGHAMAGLTALSKKQKAGRSTSSCDKALYNGCSKRARFCSICKCPGHKRTTCLDRGDEPKQPRKSGSCSVCGVAGHRKSTCIKPLQV</sequence>
<evidence type="ECO:0000256" key="1">
    <source>
        <dbReference type="SAM" id="MobiDB-lite"/>
    </source>
</evidence>
<reference evidence="2" key="1">
    <citation type="submission" date="2023-07" db="EMBL/GenBank/DDBJ databases">
        <title>A chromosome-level genome assembly of Lolium multiflorum.</title>
        <authorList>
            <person name="Chen Y."/>
            <person name="Copetti D."/>
            <person name="Kolliker R."/>
            <person name="Studer B."/>
        </authorList>
    </citation>
    <scope>NUCLEOTIDE SEQUENCE</scope>
    <source>
        <strain evidence="2">02402/16</strain>
        <tissue evidence="2">Leaf</tissue>
    </source>
</reference>
<proteinExistence type="predicted"/>
<dbReference type="EMBL" id="JAUUTY010000006">
    <property type="protein sequence ID" value="KAK1617094.1"/>
    <property type="molecule type" value="Genomic_DNA"/>
</dbReference>